<reference evidence="6 7" key="1">
    <citation type="submission" date="2024-07" db="EMBL/GenBank/DDBJ databases">
        <title>Section-level genome sequencing and comparative genomics of Aspergillus sections Usti and Cavernicolus.</title>
        <authorList>
            <consortium name="Lawrence Berkeley National Laboratory"/>
            <person name="Nybo J.L."/>
            <person name="Vesth T.C."/>
            <person name="Theobald S."/>
            <person name="Frisvad J.C."/>
            <person name="Larsen T.O."/>
            <person name="Kjaerboelling I."/>
            <person name="Rothschild-Mancinelli K."/>
            <person name="Lyhne E.K."/>
            <person name="Kogle M.E."/>
            <person name="Barry K."/>
            <person name="Clum A."/>
            <person name="Na H."/>
            <person name="Ledsgaard L."/>
            <person name="Lin J."/>
            <person name="Lipzen A."/>
            <person name="Kuo A."/>
            <person name="Riley R."/>
            <person name="Mondo S."/>
            <person name="LaButti K."/>
            <person name="Haridas S."/>
            <person name="Pangalinan J."/>
            <person name="Salamov A.A."/>
            <person name="Simmons B.A."/>
            <person name="Magnuson J.K."/>
            <person name="Chen J."/>
            <person name="Drula E."/>
            <person name="Henrissat B."/>
            <person name="Wiebenga A."/>
            <person name="Lubbers R.J."/>
            <person name="Gomes A.C."/>
            <person name="Makela M.R."/>
            <person name="Stajich J."/>
            <person name="Grigoriev I.V."/>
            <person name="Mortensen U.H."/>
            <person name="De vries R.P."/>
            <person name="Baker S.E."/>
            <person name="Andersen M.R."/>
        </authorList>
    </citation>
    <scope>NUCLEOTIDE SEQUENCE [LARGE SCALE GENOMIC DNA]</scope>
    <source>
        <strain evidence="6 7">CBS 600.67</strain>
    </source>
</reference>
<feature type="transmembrane region" description="Helical" evidence="5">
    <location>
        <begin position="151"/>
        <end position="177"/>
    </location>
</feature>
<sequence length="274" mass="31083">MAKLEPYRGDYYLWEYLPSKPAAVIFLLLFLAATLFHTWKAWKTRAKFCIPFCIGGLFEIVGYGARGACTDRTAQLMPYVIQNIFILLGPIFFAASIYMFLARLIRSVGAEKHSLIRVNWMTKTFVAGDIASFLVQGNGAGMMAIDRMADIAKAIVITGLMIQIVVFGFFMLTSIVFEKRMRRAPTAHEGSWRRHLYPLYAVSVLIMVRSIFRVIEYAMGNKGYLLSHEWPMYVFDSVLMLGVMGIWGWWHPGIVRQETDGAQLLSMGSMESKA</sequence>
<protein>
    <submittedName>
        <fullName evidence="6">RTA1 like protein-domain-containing protein</fullName>
    </submittedName>
</protein>
<evidence type="ECO:0000256" key="3">
    <source>
        <dbReference type="ARBA" id="ARBA00022989"/>
    </source>
</evidence>
<feature type="transmembrane region" description="Helical" evidence="5">
    <location>
        <begin position="125"/>
        <end position="145"/>
    </location>
</feature>
<proteinExistence type="predicted"/>
<keyword evidence="4 5" id="KW-0472">Membrane</keyword>
<keyword evidence="7" id="KW-1185">Reference proteome</keyword>
<dbReference type="EMBL" id="JBFXLS010000104">
    <property type="protein sequence ID" value="KAL2816185.1"/>
    <property type="molecule type" value="Genomic_DNA"/>
</dbReference>
<evidence type="ECO:0000256" key="2">
    <source>
        <dbReference type="ARBA" id="ARBA00022692"/>
    </source>
</evidence>
<gene>
    <name evidence="6" type="ORF">BDW59DRAFT_177425</name>
</gene>
<keyword evidence="2 5" id="KW-0812">Transmembrane</keyword>
<dbReference type="InterPro" id="IPR007568">
    <property type="entry name" value="RTA1"/>
</dbReference>
<feature type="transmembrane region" description="Helical" evidence="5">
    <location>
        <begin position="85"/>
        <end position="105"/>
    </location>
</feature>
<evidence type="ECO:0000313" key="6">
    <source>
        <dbReference type="EMBL" id="KAL2816185.1"/>
    </source>
</evidence>
<keyword evidence="3 5" id="KW-1133">Transmembrane helix</keyword>
<dbReference type="Proteomes" id="UP001610335">
    <property type="component" value="Unassembled WGS sequence"/>
</dbReference>
<feature type="transmembrane region" description="Helical" evidence="5">
    <location>
        <begin position="48"/>
        <end position="65"/>
    </location>
</feature>
<dbReference type="PANTHER" id="PTHR31465:SF27">
    <property type="entry name" value="DOMAIN PROTEIN, PUTATIVE (AFU_ORTHOLOGUE AFUA_3G01030)-RELATED"/>
    <property type="match status" value="1"/>
</dbReference>
<evidence type="ECO:0000256" key="5">
    <source>
        <dbReference type="SAM" id="Phobius"/>
    </source>
</evidence>
<evidence type="ECO:0000313" key="7">
    <source>
        <dbReference type="Proteomes" id="UP001610335"/>
    </source>
</evidence>
<name>A0ABR4HL24_9EURO</name>
<evidence type="ECO:0000256" key="1">
    <source>
        <dbReference type="ARBA" id="ARBA00004141"/>
    </source>
</evidence>
<feature type="transmembrane region" description="Helical" evidence="5">
    <location>
        <begin position="230"/>
        <end position="250"/>
    </location>
</feature>
<dbReference type="Pfam" id="PF04479">
    <property type="entry name" value="RTA1"/>
    <property type="match status" value="1"/>
</dbReference>
<dbReference type="PANTHER" id="PTHR31465">
    <property type="entry name" value="PROTEIN RTA1-RELATED"/>
    <property type="match status" value="1"/>
</dbReference>
<accession>A0ABR4HL24</accession>
<comment type="subcellular location">
    <subcellularLocation>
        <location evidence="1">Membrane</location>
        <topology evidence="1">Multi-pass membrane protein</topology>
    </subcellularLocation>
</comment>
<feature type="transmembrane region" description="Helical" evidence="5">
    <location>
        <begin position="197"/>
        <end position="215"/>
    </location>
</feature>
<feature type="transmembrane region" description="Helical" evidence="5">
    <location>
        <begin position="20"/>
        <end position="36"/>
    </location>
</feature>
<organism evidence="6 7">
    <name type="scientific">Aspergillus cavernicola</name>
    <dbReference type="NCBI Taxonomy" id="176166"/>
    <lineage>
        <taxon>Eukaryota</taxon>
        <taxon>Fungi</taxon>
        <taxon>Dikarya</taxon>
        <taxon>Ascomycota</taxon>
        <taxon>Pezizomycotina</taxon>
        <taxon>Eurotiomycetes</taxon>
        <taxon>Eurotiomycetidae</taxon>
        <taxon>Eurotiales</taxon>
        <taxon>Aspergillaceae</taxon>
        <taxon>Aspergillus</taxon>
        <taxon>Aspergillus subgen. Nidulantes</taxon>
    </lineage>
</organism>
<comment type="caution">
    <text evidence="6">The sequence shown here is derived from an EMBL/GenBank/DDBJ whole genome shotgun (WGS) entry which is preliminary data.</text>
</comment>
<evidence type="ECO:0000256" key="4">
    <source>
        <dbReference type="ARBA" id="ARBA00023136"/>
    </source>
</evidence>